<dbReference type="EMBL" id="BPLR01016939">
    <property type="protein sequence ID" value="GIY87461.1"/>
    <property type="molecule type" value="Genomic_DNA"/>
</dbReference>
<dbReference type="Proteomes" id="UP001054945">
    <property type="component" value="Unassembled WGS sequence"/>
</dbReference>
<comment type="similarity">
    <text evidence="2">Belongs to the G-protein coupled receptor 1 family.</text>
</comment>
<dbReference type="PROSITE" id="PS50262">
    <property type="entry name" value="G_PROTEIN_RECEP_F1_2"/>
    <property type="match status" value="1"/>
</dbReference>
<evidence type="ECO:0000256" key="9">
    <source>
        <dbReference type="SAM" id="Phobius"/>
    </source>
</evidence>
<evidence type="ECO:0000256" key="4">
    <source>
        <dbReference type="ARBA" id="ARBA00022989"/>
    </source>
</evidence>
<dbReference type="PANTHER" id="PTHR24235:SF12">
    <property type="entry name" value="G-PROTEIN COUPLED RECEPTORS FAMILY 1 PROFILE DOMAIN-CONTAINING PROTEIN"/>
    <property type="match status" value="1"/>
</dbReference>
<feature type="domain" description="G-protein coupled receptors family 1 profile" evidence="10">
    <location>
        <begin position="52"/>
        <end position="120"/>
    </location>
</feature>
<reference evidence="11 12" key="1">
    <citation type="submission" date="2021-06" db="EMBL/GenBank/DDBJ databases">
        <title>Caerostris extrusa draft genome.</title>
        <authorList>
            <person name="Kono N."/>
            <person name="Arakawa K."/>
        </authorList>
    </citation>
    <scope>NUCLEOTIDE SEQUENCE [LARGE SCALE GENOMIC DNA]</scope>
</reference>
<proteinExistence type="inferred from homology"/>
<organism evidence="11 12">
    <name type="scientific">Caerostris extrusa</name>
    <name type="common">Bark spider</name>
    <name type="synonym">Caerostris bankana</name>
    <dbReference type="NCBI Taxonomy" id="172846"/>
    <lineage>
        <taxon>Eukaryota</taxon>
        <taxon>Metazoa</taxon>
        <taxon>Ecdysozoa</taxon>
        <taxon>Arthropoda</taxon>
        <taxon>Chelicerata</taxon>
        <taxon>Arachnida</taxon>
        <taxon>Araneae</taxon>
        <taxon>Araneomorphae</taxon>
        <taxon>Entelegynae</taxon>
        <taxon>Araneoidea</taxon>
        <taxon>Araneidae</taxon>
        <taxon>Caerostris</taxon>
    </lineage>
</organism>
<dbReference type="Pfam" id="PF00001">
    <property type="entry name" value="7tm_1"/>
    <property type="match status" value="1"/>
</dbReference>
<dbReference type="AlphaFoldDB" id="A0AAV4WY98"/>
<dbReference type="GO" id="GO:0016020">
    <property type="term" value="C:membrane"/>
    <property type="evidence" value="ECO:0007669"/>
    <property type="project" value="UniProtKB-SubCell"/>
</dbReference>
<keyword evidence="8" id="KW-0807">Transducer</keyword>
<accession>A0AAV4WY98</accession>
<comment type="subcellular location">
    <subcellularLocation>
        <location evidence="1">Membrane</location>
        <topology evidence="1">Multi-pass membrane protein</topology>
    </subcellularLocation>
</comment>
<keyword evidence="12" id="KW-1185">Reference proteome</keyword>
<protein>
    <submittedName>
        <fullName evidence="11">Neuropeptide Y receptor type 1</fullName>
    </submittedName>
</protein>
<feature type="transmembrane region" description="Helical" evidence="9">
    <location>
        <begin position="37"/>
        <end position="61"/>
    </location>
</feature>
<evidence type="ECO:0000256" key="2">
    <source>
        <dbReference type="ARBA" id="ARBA00010663"/>
    </source>
</evidence>
<sequence>MAPNSTSPSTSASPRPWMCWRSILPMTRSSVPHTETIIVTCYAILMVMGLCCNLLVCSVILANTKIRSSRNLLVINLNISDIILCVFCMPFTLLVIIRRSWFLGAFLCKLVPFVQASTIW</sequence>
<keyword evidence="7 11" id="KW-0675">Receptor</keyword>
<keyword evidence="4 9" id="KW-1133">Transmembrane helix</keyword>
<evidence type="ECO:0000313" key="12">
    <source>
        <dbReference type="Proteomes" id="UP001054945"/>
    </source>
</evidence>
<dbReference type="PANTHER" id="PTHR24235">
    <property type="entry name" value="NEUROPEPTIDE Y RECEPTOR"/>
    <property type="match status" value="1"/>
</dbReference>
<keyword evidence="3 9" id="KW-0812">Transmembrane</keyword>
<keyword evidence="5" id="KW-0297">G-protein coupled receptor</keyword>
<gene>
    <name evidence="11" type="primary">X975_02651</name>
    <name evidence="11" type="ORF">CEXT_632051</name>
</gene>
<evidence type="ECO:0000256" key="1">
    <source>
        <dbReference type="ARBA" id="ARBA00004141"/>
    </source>
</evidence>
<feature type="transmembrane region" description="Helical" evidence="9">
    <location>
        <begin position="73"/>
        <end position="97"/>
    </location>
</feature>
<dbReference type="InterPro" id="IPR000276">
    <property type="entry name" value="GPCR_Rhodpsn"/>
</dbReference>
<evidence type="ECO:0000256" key="8">
    <source>
        <dbReference type="ARBA" id="ARBA00023224"/>
    </source>
</evidence>
<evidence type="ECO:0000256" key="5">
    <source>
        <dbReference type="ARBA" id="ARBA00023040"/>
    </source>
</evidence>
<evidence type="ECO:0000256" key="7">
    <source>
        <dbReference type="ARBA" id="ARBA00023170"/>
    </source>
</evidence>
<dbReference type="PRINTS" id="PR00237">
    <property type="entry name" value="GPCRRHODOPSN"/>
</dbReference>
<comment type="caution">
    <text evidence="11">The sequence shown here is derived from an EMBL/GenBank/DDBJ whole genome shotgun (WGS) entry which is preliminary data.</text>
</comment>
<keyword evidence="6 9" id="KW-0472">Membrane</keyword>
<name>A0AAV4WY98_CAEEX</name>
<evidence type="ECO:0000256" key="3">
    <source>
        <dbReference type="ARBA" id="ARBA00022692"/>
    </source>
</evidence>
<evidence type="ECO:0000313" key="11">
    <source>
        <dbReference type="EMBL" id="GIY87461.1"/>
    </source>
</evidence>
<dbReference type="SUPFAM" id="SSF81321">
    <property type="entry name" value="Family A G protein-coupled receptor-like"/>
    <property type="match status" value="1"/>
</dbReference>
<evidence type="ECO:0000256" key="6">
    <source>
        <dbReference type="ARBA" id="ARBA00023136"/>
    </source>
</evidence>
<dbReference type="Gene3D" id="1.20.1070.10">
    <property type="entry name" value="Rhodopsin 7-helix transmembrane proteins"/>
    <property type="match status" value="1"/>
</dbReference>
<dbReference type="InterPro" id="IPR017452">
    <property type="entry name" value="GPCR_Rhodpsn_7TM"/>
</dbReference>
<evidence type="ECO:0000259" key="10">
    <source>
        <dbReference type="PROSITE" id="PS50262"/>
    </source>
</evidence>
<dbReference type="GO" id="GO:0004930">
    <property type="term" value="F:G protein-coupled receptor activity"/>
    <property type="evidence" value="ECO:0007669"/>
    <property type="project" value="UniProtKB-KW"/>
</dbReference>